<dbReference type="OrthoDB" id="110708at2759"/>
<protein>
    <submittedName>
        <fullName evidence="1">Uncharacterized protein</fullName>
    </submittedName>
</protein>
<accession>A0A225WF25</accession>
<gene>
    <name evidence="1" type="ORF">PHMEG_0009890</name>
</gene>
<proteinExistence type="predicted"/>
<dbReference type="EMBL" id="NBNE01000950">
    <property type="protein sequence ID" value="OWZ16333.1"/>
    <property type="molecule type" value="Genomic_DNA"/>
</dbReference>
<sequence length="515" mass="58835">MSFSAPNKDVAQALFQQQTTTTWKCKLCCNTFSQPLGKGYTNLVDNLTRKHGRDTAEESFRPVQREGFRACVFVQVDPVDREVYDWIEWVVMENRELSFCEQTLVRKNSKLSPISTKTLVLHMERLSDDVRNTITAALKGQKIALAFDAWSANGYHFVAVISRIPTPTPSLQKQPLSSRRQFLLTFQPIDPKHVDATKEMFDADAIIDLFDEALDKYEIDTSQLCYLVGDNASFNGSVGRKIKIPLIGCASHRLNLAVQTHLATYSKEVEKVAALMRYLRTSKQRTVLRKLECSMPVVKNRTRWSSSYLMIKRYIELVEYLDDTDVELASLFPTPREKIKIKALFEDLKKFQSVNMELQHSDGVQLKDVVTTPSFENGIVKIQGGHECELTAVEKRAMTIFERPATKPSMGSNQPNQLSFAQAALHEKQVVSESKYVNLAWIPPPWDDVERLFSQAGRVYTDQRQGKLPSNMELLSFLRSNRSVWDEVAVARVLRNRSESRKRNRQQTLLTEVAL</sequence>
<keyword evidence="2" id="KW-1185">Reference proteome</keyword>
<evidence type="ECO:0000313" key="1">
    <source>
        <dbReference type="EMBL" id="OWZ16333.1"/>
    </source>
</evidence>
<name>A0A225WF25_9STRA</name>
<dbReference type="AlphaFoldDB" id="A0A225WF25"/>
<evidence type="ECO:0000313" key="2">
    <source>
        <dbReference type="Proteomes" id="UP000198211"/>
    </source>
</evidence>
<dbReference type="PANTHER" id="PTHR40866:SF1">
    <property type="entry name" value="BED-TYPE DOMAIN-CONTAINING PROTEIN"/>
    <property type="match status" value="1"/>
</dbReference>
<dbReference type="Proteomes" id="UP000198211">
    <property type="component" value="Unassembled WGS sequence"/>
</dbReference>
<comment type="caution">
    <text evidence="1">The sequence shown here is derived from an EMBL/GenBank/DDBJ whole genome shotgun (WGS) entry which is preliminary data.</text>
</comment>
<organism evidence="1 2">
    <name type="scientific">Phytophthora megakarya</name>
    <dbReference type="NCBI Taxonomy" id="4795"/>
    <lineage>
        <taxon>Eukaryota</taxon>
        <taxon>Sar</taxon>
        <taxon>Stramenopiles</taxon>
        <taxon>Oomycota</taxon>
        <taxon>Peronosporomycetes</taxon>
        <taxon>Peronosporales</taxon>
        <taxon>Peronosporaceae</taxon>
        <taxon>Phytophthora</taxon>
    </lineage>
</organism>
<dbReference type="SUPFAM" id="SSF53098">
    <property type="entry name" value="Ribonuclease H-like"/>
    <property type="match status" value="1"/>
</dbReference>
<dbReference type="PANTHER" id="PTHR40866">
    <property type="entry name" value="BED-TYPE DOMAIN-CONTAINING PROTEIN"/>
    <property type="match status" value="1"/>
</dbReference>
<dbReference type="InterPro" id="IPR012337">
    <property type="entry name" value="RNaseH-like_sf"/>
</dbReference>
<reference evidence="2" key="1">
    <citation type="submission" date="2017-03" db="EMBL/GenBank/DDBJ databases">
        <title>Phytopthora megakarya and P. palmivora, two closely related causual agents of cacao black pod achieved similar genome size and gene model numbers by different mechanisms.</title>
        <authorList>
            <person name="Ali S."/>
            <person name="Shao J."/>
            <person name="Larry D.J."/>
            <person name="Kronmiller B."/>
            <person name="Shen D."/>
            <person name="Strem M.D."/>
            <person name="Melnick R.L."/>
            <person name="Guiltinan M.J."/>
            <person name="Tyler B.M."/>
            <person name="Meinhardt L.W."/>
            <person name="Bailey B.A."/>
        </authorList>
    </citation>
    <scope>NUCLEOTIDE SEQUENCE [LARGE SCALE GENOMIC DNA]</scope>
    <source>
        <strain evidence="2">zdho120</strain>
    </source>
</reference>